<dbReference type="AlphaFoldDB" id="A0A2Z4RFU9"/>
<evidence type="ECO:0000313" key="6">
    <source>
        <dbReference type="Proteomes" id="UP000250299"/>
    </source>
</evidence>
<dbReference type="GO" id="GO:0003700">
    <property type="term" value="F:DNA-binding transcription factor activity"/>
    <property type="evidence" value="ECO:0007669"/>
    <property type="project" value="TreeGrafter"/>
</dbReference>
<dbReference type="Gene3D" id="1.10.357.10">
    <property type="entry name" value="Tetracycline Repressor, domain 2"/>
    <property type="match status" value="1"/>
</dbReference>
<dbReference type="Pfam" id="PF14246">
    <property type="entry name" value="TetR_C_7"/>
    <property type="match status" value="1"/>
</dbReference>
<dbReference type="InterPro" id="IPR039536">
    <property type="entry name" value="TetR_C_Proteobacteria"/>
</dbReference>
<evidence type="ECO:0000256" key="1">
    <source>
        <dbReference type="ARBA" id="ARBA00023125"/>
    </source>
</evidence>
<dbReference type="InterPro" id="IPR050109">
    <property type="entry name" value="HTH-type_TetR-like_transc_reg"/>
</dbReference>
<reference evidence="5 6" key="1">
    <citation type="submission" date="2018-05" db="EMBL/GenBank/DDBJ databases">
        <title>Whole genome sequence of Pseudomonas putida JBC17.</title>
        <authorList>
            <person name="Lee Y.H."/>
            <person name="David K."/>
        </authorList>
    </citation>
    <scope>NUCLEOTIDE SEQUENCE [LARGE SCALE GENOMIC DNA]</scope>
    <source>
        <strain evidence="5 6">JBC17</strain>
    </source>
</reference>
<evidence type="ECO:0000313" key="5">
    <source>
        <dbReference type="EMBL" id="AWY40050.1"/>
    </source>
</evidence>
<gene>
    <name evidence="5" type="ORF">DKY63_09115</name>
</gene>
<dbReference type="InterPro" id="IPR009057">
    <property type="entry name" value="Homeodomain-like_sf"/>
</dbReference>
<dbReference type="InterPro" id="IPR001647">
    <property type="entry name" value="HTH_TetR"/>
</dbReference>
<accession>A0A2Z4RFU9</accession>
<feature type="DNA-binding region" description="H-T-H motif" evidence="2">
    <location>
        <begin position="61"/>
        <end position="80"/>
    </location>
</feature>
<feature type="domain" description="HTH tetR-type" evidence="4">
    <location>
        <begin position="38"/>
        <end position="98"/>
    </location>
</feature>
<sequence>MLSFLAPHNDLPGTDRVGEQQNGGRTFMSVKPKGRPRRELDEALLQAAANEFLEFGYTDANLGRIAEAGQTTKPALYRRFPSKELLFEAVLEHISRDFELDLSFLRVDRPVAQLLYELAQLFYDKLGTPRVMAMSRLGAHESVRFPQLIIHFREEVMNGFMAQLTGWLDQLNAKGVVQIPNTLDAAIIFLTLAGRTHERLMGVQLAQEQVEPHLREIVRFFLAGYAPRPQ</sequence>
<dbReference type="Gene3D" id="1.10.10.60">
    <property type="entry name" value="Homeodomain-like"/>
    <property type="match status" value="1"/>
</dbReference>
<dbReference type="PROSITE" id="PS50977">
    <property type="entry name" value="HTH_TETR_2"/>
    <property type="match status" value="1"/>
</dbReference>
<dbReference type="EMBL" id="CP029693">
    <property type="protein sequence ID" value="AWY40050.1"/>
    <property type="molecule type" value="Genomic_DNA"/>
</dbReference>
<feature type="region of interest" description="Disordered" evidence="3">
    <location>
        <begin position="1"/>
        <end position="34"/>
    </location>
</feature>
<evidence type="ECO:0000256" key="2">
    <source>
        <dbReference type="PROSITE-ProRule" id="PRU00335"/>
    </source>
</evidence>
<dbReference type="Proteomes" id="UP000250299">
    <property type="component" value="Chromosome"/>
</dbReference>
<protein>
    <submittedName>
        <fullName evidence="5">TetR family transcriptional regulator</fullName>
    </submittedName>
</protein>
<dbReference type="Pfam" id="PF00440">
    <property type="entry name" value="TetR_N"/>
    <property type="match status" value="1"/>
</dbReference>
<proteinExistence type="predicted"/>
<name>A0A2Z4RFU9_PSEPU</name>
<evidence type="ECO:0000259" key="4">
    <source>
        <dbReference type="PROSITE" id="PS50977"/>
    </source>
</evidence>
<dbReference type="GO" id="GO:0000976">
    <property type="term" value="F:transcription cis-regulatory region binding"/>
    <property type="evidence" value="ECO:0007669"/>
    <property type="project" value="TreeGrafter"/>
</dbReference>
<evidence type="ECO:0000256" key="3">
    <source>
        <dbReference type="SAM" id="MobiDB-lite"/>
    </source>
</evidence>
<keyword evidence="1 2" id="KW-0238">DNA-binding</keyword>
<organism evidence="5 6">
    <name type="scientific">Pseudomonas putida</name>
    <name type="common">Arthrobacter siderocapsulatus</name>
    <dbReference type="NCBI Taxonomy" id="303"/>
    <lineage>
        <taxon>Bacteria</taxon>
        <taxon>Pseudomonadati</taxon>
        <taxon>Pseudomonadota</taxon>
        <taxon>Gammaproteobacteria</taxon>
        <taxon>Pseudomonadales</taxon>
        <taxon>Pseudomonadaceae</taxon>
        <taxon>Pseudomonas</taxon>
    </lineage>
</organism>
<dbReference type="PANTHER" id="PTHR30055">
    <property type="entry name" value="HTH-TYPE TRANSCRIPTIONAL REGULATOR RUTR"/>
    <property type="match status" value="1"/>
</dbReference>
<dbReference type="PRINTS" id="PR00455">
    <property type="entry name" value="HTHTETR"/>
</dbReference>
<dbReference type="PANTHER" id="PTHR30055:SF146">
    <property type="entry name" value="HTH-TYPE TRANSCRIPTIONAL DUAL REGULATOR CECR"/>
    <property type="match status" value="1"/>
</dbReference>
<dbReference type="OrthoDB" id="8535430at2"/>
<dbReference type="SUPFAM" id="SSF46689">
    <property type="entry name" value="Homeodomain-like"/>
    <property type="match status" value="1"/>
</dbReference>
<dbReference type="RefSeq" id="WP_110963815.1">
    <property type="nucleotide sequence ID" value="NZ_CP029693.1"/>
</dbReference>